<evidence type="ECO:0000256" key="4">
    <source>
        <dbReference type="ARBA" id="ARBA00022692"/>
    </source>
</evidence>
<feature type="compositionally biased region" description="Polar residues" evidence="7">
    <location>
        <begin position="348"/>
        <end position="365"/>
    </location>
</feature>
<feature type="transmembrane region" description="Helical" evidence="8">
    <location>
        <begin position="216"/>
        <end position="238"/>
    </location>
</feature>
<feature type="transmembrane region" description="Helical" evidence="8">
    <location>
        <begin position="23"/>
        <end position="43"/>
    </location>
</feature>
<keyword evidence="6 8" id="KW-0472">Membrane</keyword>
<evidence type="ECO:0000256" key="3">
    <source>
        <dbReference type="ARBA" id="ARBA00022554"/>
    </source>
</evidence>
<dbReference type="Proteomes" id="UP000737018">
    <property type="component" value="Unassembled WGS sequence"/>
</dbReference>
<comment type="subcellular location">
    <subcellularLocation>
        <location evidence="1">Vacuole membrane</location>
        <topology evidence="1">Multi-pass membrane protein</topology>
    </subcellularLocation>
</comment>
<evidence type="ECO:0000256" key="8">
    <source>
        <dbReference type="SAM" id="Phobius"/>
    </source>
</evidence>
<evidence type="ECO:0000313" key="11">
    <source>
        <dbReference type="Proteomes" id="UP000737018"/>
    </source>
</evidence>
<evidence type="ECO:0000256" key="5">
    <source>
        <dbReference type="ARBA" id="ARBA00022989"/>
    </source>
</evidence>
<dbReference type="PANTHER" id="PTHR31142:SF26">
    <property type="entry name" value="THH1_TOM1_TOM3 DOMAIN-CONTAINING PROTEIN"/>
    <property type="match status" value="1"/>
</dbReference>
<dbReference type="InterPro" id="IPR040226">
    <property type="entry name" value="THH1/TOM1/TOM3"/>
</dbReference>
<evidence type="ECO:0000256" key="7">
    <source>
        <dbReference type="SAM" id="MobiDB-lite"/>
    </source>
</evidence>
<evidence type="ECO:0000256" key="2">
    <source>
        <dbReference type="ARBA" id="ARBA00006779"/>
    </source>
</evidence>
<keyword evidence="5 8" id="KW-1133">Transmembrane helix</keyword>
<feature type="domain" description="THH1/TOM1/TOM3" evidence="9">
    <location>
        <begin position="178"/>
        <end position="325"/>
    </location>
</feature>
<protein>
    <recommendedName>
        <fullName evidence="9">THH1/TOM1/TOM3 domain-containing protein</fullName>
    </recommendedName>
</protein>
<comment type="caution">
    <text evidence="10">The sequence shown here is derived from an EMBL/GenBank/DDBJ whole genome shotgun (WGS) entry which is preliminary data.</text>
</comment>
<dbReference type="InterPro" id="IPR009457">
    <property type="entry name" value="THH1/TOM1/TOM3_dom"/>
</dbReference>
<evidence type="ECO:0000259" key="9">
    <source>
        <dbReference type="Pfam" id="PF06454"/>
    </source>
</evidence>
<evidence type="ECO:0000256" key="1">
    <source>
        <dbReference type="ARBA" id="ARBA00004128"/>
    </source>
</evidence>
<dbReference type="PANTHER" id="PTHR31142">
    <property type="entry name" value="TOBAMOVIRUS MULTIPLICATION PROTEIN 1-LIKE ISOFORM X1"/>
    <property type="match status" value="1"/>
</dbReference>
<gene>
    <name evidence="10" type="ORF">CMV_009555</name>
</gene>
<feature type="transmembrane region" description="Helical" evidence="8">
    <location>
        <begin position="98"/>
        <end position="121"/>
    </location>
</feature>
<dbReference type="Pfam" id="PF06454">
    <property type="entry name" value="THH1_TOM1-3_dom"/>
    <property type="match status" value="2"/>
</dbReference>
<proteinExistence type="inferred from homology"/>
<keyword evidence="3" id="KW-0926">Vacuole</keyword>
<dbReference type="EMBL" id="JRKL02001058">
    <property type="protein sequence ID" value="KAF3966334.1"/>
    <property type="molecule type" value="Genomic_DNA"/>
</dbReference>
<feature type="transmembrane region" description="Helical" evidence="8">
    <location>
        <begin position="175"/>
        <end position="196"/>
    </location>
</feature>
<dbReference type="OrthoDB" id="747122at2759"/>
<feature type="region of interest" description="Disordered" evidence="7">
    <location>
        <begin position="344"/>
        <end position="365"/>
    </location>
</feature>
<accession>A0A8J4RK30</accession>
<keyword evidence="11" id="KW-1185">Reference proteome</keyword>
<feature type="transmembrane region" description="Helical" evidence="8">
    <location>
        <begin position="293"/>
        <end position="313"/>
    </location>
</feature>
<evidence type="ECO:0000256" key="6">
    <source>
        <dbReference type="ARBA" id="ARBA00023136"/>
    </source>
</evidence>
<keyword evidence="4 8" id="KW-0812">Transmembrane</keyword>
<feature type="transmembrane region" description="Helical" evidence="8">
    <location>
        <begin position="63"/>
        <end position="86"/>
    </location>
</feature>
<feature type="transmembrane region" description="Helical" evidence="8">
    <location>
        <begin position="250"/>
        <end position="273"/>
    </location>
</feature>
<dbReference type="AlphaFoldDB" id="A0A8J4RK30"/>
<evidence type="ECO:0000313" key="10">
    <source>
        <dbReference type="EMBL" id="KAF3966334.1"/>
    </source>
</evidence>
<name>A0A8J4RK30_9ROSI</name>
<dbReference type="GO" id="GO:0005774">
    <property type="term" value="C:vacuolar membrane"/>
    <property type="evidence" value="ECO:0007669"/>
    <property type="project" value="UniProtKB-SubCell"/>
</dbReference>
<feature type="domain" description="THH1/TOM1/TOM3" evidence="9">
    <location>
        <begin position="29"/>
        <end position="130"/>
    </location>
</feature>
<reference evidence="10" key="1">
    <citation type="submission" date="2020-03" db="EMBL/GenBank/DDBJ databases">
        <title>Castanea mollissima Vanexum genome sequencing.</title>
        <authorList>
            <person name="Staton M."/>
        </authorList>
    </citation>
    <scope>NUCLEOTIDE SEQUENCE</scope>
    <source>
        <tissue evidence="10">Leaf</tissue>
    </source>
</reference>
<sequence>MMRMMMLDLEAEAQTRDCFHGKLLLILDIVLASINGILATIAFSQLIRIHIRSQQNGWTRQKVLHLMIGSSNLGYFIYFISALVATCEGWLCWSNVCGFLLLAFPKILFLAAFLLLLSFWVDLCHQANDEEDDDDETSIQQTLLEKLSKPRSSSTDGHWRCCSFHGIHIGTRQKFVTTVVVLIFALMISFAVIIWIGAGENPIESSLVARVFEDFLAVTSLSLGGALGCYGLMLFLKLKKVRSEKGSSEVWKVAGLAVVSVVCFTSSASVALLTDIPLFYHWNLKKINRVKEVVLLILYYFIGCSVPSAFVLWNMRELPPPIKIHKQEQSRAIAFISHEAVATRPPQHWTSATSSKNQASRASPI</sequence>
<comment type="similarity">
    <text evidence="2">Belongs to the plant tobamovirus multiplication TOM1 protein family.</text>
</comment>
<organism evidence="10 11">
    <name type="scientific">Castanea mollissima</name>
    <name type="common">Chinese chestnut</name>
    <dbReference type="NCBI Taxonomy" id="60419"/>
    <lineage>
        <taxon>Eukaryota</taxon>
        <taxon>Viridiplantae</taxon>
        <taxon>Streptophyta</taxon>
        <taxon>Embryophyta</taxon>
        <taxon>Tracheophyta</taxon>
        <taxon>Spermatophyta</taxon>
        <taxon>Magnoliopsida</taxon>
        <taxon>eudicotyledons</taxon>
        <taxon>Gunneridae</taxon>
        <taxon>Pentapetalae</taxon>
        <taxon>rosids</taxon>
        <taxon>fabids</taxon>
        <taxon>Fagales</taxon>
        <taxon>Fagaceae</taxon>
        <taxon>Castanea</taxon>
    </lineage>
</organism>